<proteinExistence type="predicted"/>
<evidence type="ECO:0000256" key="2">
    <source>
        <dbReference type="ARBA" id="ARBA00023125"/>
    </source>
</evidence>
<reference evidence="5 6" key="1">
    <citation type="submission" date="2018-04" db="EMBL/GenBank/DDBJ databases">
        <authorList>
            <person name="Hagen T."/>
        </authorList>
    </citation>
    <scope>NUCLEOTIDE SEQUENCE [LARGE SCALE GENOMIC DNA]</scope>
    <source>
        <strain evidence="5 6">TPD7009</strain>
    </source>
</reference>
<dbReference type="GO" id="GO:0003677">
    <property type="term" value="F:DNA binding"/>
    <property type="evidence" value="ECO:0007669"/>
    <property type="project" value="UniProtKB-KW"/>
</dbReference>
<dbReference type="InterPro" id="IPR018490">
    <property type="entry name" value="cNMP-bd_dom_sf"/>
</dbReference>
<dbReference type="InterPro" id="IPR036390">
    <property type="entry name" value="WH_DNA-bd_sf"/>
</dbReference>
<dbReference type="SUPFAM" id="SSF46785">
    <property type="entry name" value="Winged helix' DNA-binding domain"/>
    <property type="match status" value="1"/>
</dbReference>
<dbReference type="AlphaFoldDB" id="A0AA92H9S7"/>
<dbReference type="InterPro" id="IPR014710">
    <property type="entry name" value="RmlC-like_jellyroll"/>
</dbReference>
<dbReference type="Gene3D" id="1.10.10.10">
    <property type="entry name" value="Winged helix-like DNA-binding domain superfamily/Winged helix DNA-binding domain"/>
    <property type="match status" value="1"/>
</dbReference>
<comment type="caution">
    <text evidence="5">The sequence shown here is derived from an EMBL/GenBank/DDBJ whole genome shotgun (WGS) entry which is preliminary data.</text>
</comment>
<keyword evidence="3" id="KW-0804">Transcription</keyword>
<dbReference type="Proteomes" id="UP000244335">
    <property type="component" value="Unassembled WGS sequence"/>
</dbReference>
<dbReference type="Gene3D" id="2.60.120.10">
    <property type="entry name" value="Jelly Rolls"/>
    <property type="match status" value="1"/>
</dbReference>
<dbReference type="RefSeq" id="WP_113326141.1">
    <property type="nucleotide sequence ID" value="NZ_QDFR01000002.1"/>
</dbReference>
<sequence length="261" mass="28848">MGSRHQKMVVFTELTMTSAGYLIRNTLLNAASESSFGSLRGALQQVNLPSGTVLIRAGEKTTHVFFIETGIASNLLTMTDGRDVEILQTGFEGLIGGHAVSAAASTPYRTVMATDGAALRLSVPEFHAVVRHHRTLQQMLERYAYCRELQLAQLSVSCLSHRLNVRVARWLLMCRDRMPAGVLPFTHDFIARCLGTRRAGVTNELHILEGMHAIKASRGVIEIRDAQPIRRVAGNSYGLPEKEYRRLILPLAKASRKISVN</sequence>
<dbReference type="SMART" id="SM00100">
    <property type="entry name" value="cNMP"/>
    <property type="match status" value="1"/>
</dbReference>
<name>A0AA92H9S7_RHIRH</name>
<gene>
    <name evidence="5" type="ORF">DC430_06880</name>
</gene>
<keyword evidence="1" id="KW-0805">Transcription regulation</keyword>
<evidence type="ECO:0000313" key="6">
    <source>
        <dbReference type="Proteomes" id="UP000244335"/>
    </source>
</evidence>
<feature type="domain" description="Cyclic nucleotide-binding" evidence="4">
    <location>
        <begin position="27"/>
        <end position="130"/>
    </location>
</feature>
<accession>A0AA92H9S7</accession>
<evidence type="ECO:0000313" key="5">
    <source>
        <dbReference type="EMBL" id="PVE54962.1"/>
    </source>
</evidence>
<dbReference type="SUPFAM" id="SSF51206">
    <property type="entry name" value="cAMP-binding domain-like"/>
    <property type="match status" value="1"/>
</dbReference>
<evidence type="ECO:0000256" key="1">
    <source>
        <dbReference type="ARBA" id="ARBA00023015"/>
    </source>
</evidence>
<dbReference type="InterPro" id="IPR012318">
    <property type="entry name" value="HTH_CRP"/>
</dbReference>
<dbReference type="GO" id="GO:0006355">
    <property type="term" value="P:regulation of DNA-templated transcription"/>
    <property type="evidence" value="ECO:0007669"/>
    <property type="project" value="InterPro"/>
</dbReference>
<dbReference type="EMBL" id="QDFR01000002">
    <property type="protein sequence ID" value="PVE54962.1"/>
    <property type="molecule type" value="Genomic_DNA"/>
</dbReference>
<dbReference type="CDD" id="cd00038">
    <property type="entry name" value="CAP_ED"/>
    <property type="match status" value="1"/>
</dbReference>
<evidence type="ECO:0000256" key="3">
    <source>
        <dbReference type="ARBA" id="ARBA00023163"/>
    </source>
</evidence>
<evidence type="ECO:0000259" key="4">
    <source>
        <dbReference type="PROSITE" id="PS50042"/>
    </source>
</evidence>
<dbReference type="PROSITE" id="PS50042">
    <property type="entry name" value="CNMP_BINDING_3"/>
    <property type="match status" value="1"/>
</dbReference>
<dbReference type="InterPro" id="IPR000595">
    <property type="entry name" value="cNMP-bd_dom"/>
</dbReference>
<dbReference type="InterPro" id="IPR036388">
    <property type="entry name" value="WH-like_DNA-bd_sf"/>
</dbReference>
<dbReference type="Pfam" id="PF00027">
    <property type="entry name" value="cNMP_binding"/>
    <property type="match status" value="1"/>
</dbReference>
<dbReference type="Pfam" id="PF13545">
    <property type="entry name" value="HTH_Crp_2"/>
    <property type="match status" value="1"/>
</dbReference>
<protein>
    <submittedName>
        <fullName evidence="5">CarD family transcriptional regulator</fullName>
    </submittedName>
</protein>
<keyword evidence="2" id="KW-0238">DNA-binding</keyword>
<organism evidence="5 6">
    <name type="scientific">Rhizobium rhizogenes</name>
    <name type="common">Agrobacterium rhizogenes</name>
    <dbReference type="NCBI Taxonomy" id="359"/>
    <lineage>
        <taxon>Bacteria</taxon>
        <taxon>Pseudomonadati</taxon>
        <taxon>Pseudomonadota</taxon>
        <taxon>Alphaproteobacteria</taxon>
        <taxon>Hyphomicrobiales</taxon>
        <taxon>Rhizobiaceae</taxon>
        <taxon>Rhizobium/Agrobacterium group</taxon>
        <taxon>Rhizobium</taxon>
    </lineage>
</organism>